<evidence type="ECO:0000313" key="2">
    <source>
        <dbReference type="EMBL" id="AEA44443.1"/>
    </source>
</evidence>
<dbReference type="Proteomes" id="UP000007463">
    <property type="component" value="Chromosome"/>
</dbReference>
<dbReference type="EMBL" id="CP002542">
    <property type="protein sequence ID" value="AEA44443.1"/>
    <property type="molecule type" value="Genomic_DNA"/>
</dbReference>
<accession>F2ID49</accession>
<dbReference type="HOGENOM" id="CLU_515586_0_0_10"/>
<reference evidence="2 3" key="1">
    <citation type="journal article" date="2011" name="Stand. Genomic Sci.">
        <title>Complete genome sequence of the gliding freshwater bacterium Fluviicola taffensis type strain (RW262).</title>
        <authorList>
            <person name="Woyke T."/>
            <person name="Chertkov O."/>
            <person name="Lapidus A."/>
            <person name="Nolan M."/>
            <person name="Lucas S."/>
            <person name="Del Rio T.G."/>
            <person name="Tice H."/>
            <person name="Cheng J.F."/>
            <person name="Tapia R."/>
            <person name="Han C."/>
            <person name="Goodwin L."/>
            <person name="Pitluck S."/>
            <person name="Liolios K."/>
            <person name="Pagani I."/>
            <person name="Ivanova N."/>
            <person name="Huntemann M."/>
            <person name="Mavromatis K."/>
            <person name="Mikhailova N."/>
            <person name="Pati A."/>
            <person name="Chen A."/>
            <person name="Palaniappan K."/>
            <person name="Land M."/>
            <person name="Hauser L."/>
            <person name="Brambilla E.M."/>
            <person name="Rohde M."/>
            <person name="Mwirichia R."/>
            <person name="Sikorski J."/>
            <person name="Tindall B.J."/>
            <person name="Goker M."/>
            <person name="Bristow J."/>
            <person name="Eisen J.A."/>
            <person name="Markowitz V."/>
            <person name="Hugenholtz P."/>
            <person name="Klenk H.P."/>
            <person name="Kyrpides N.C."/>
        </authorList>
    </citation>
    <scope>NUCLEOTIDE SEQUENCE [LARGE SCALE GENOMIC DNA]</scope>
    <source>
        <strain evidence="3">DSM 16823 / RW262 / RW262</strain>
    </source>
</reference>
<evidence type="ECO:0000313" key="3">
    <source>
        <dbReference type="Proteomes" id="UP000007463"/>
    </source>
</evidence>
<name>F2ID49_FLUTR</name>
<dbReference type="OrthoDB" id="1403331at2"/>
<proteinExistence type="predicted"/>
<dbReference type="AlphaFoldDB" id="F2ID49"/>
<gene>
    <name evidence="2" type="ordered locus">Fluta_2458</name>
</gene>
<feature type="signal peptide" evidence="1">
    <location>
        <begin position="1"/>
        <end position="23"/>
    </location>
</feature>
<reference evidence="3" key="2">
    <citation type="submission" date="2011-02" db="EMBL/GenBank/DDBJ databases">
        <title>The complete genome of Fluviicola taffensis DSM 16823.</title>
        <authorList>
            <consortium name="US DOE Joint Genome Institute (JGI-PGF)"/>
            <person name="Lucas S."/>
            <person name="Copeland A."/>
            <person name="Lapidus A."/>
            <person name="Bruce D."/>
            <person name="Goodwin L."/>
            <person name="Pitluck S."/>
            <person name="Kyrpides N."/>
            <person name="Mavromatis K."/>
            <person name="Ivanova N."/>
            <person name="Mikhailova N."/>
            <person name="Pagani I."/>
            <person name="Chertkov O."/>
            <person name="Detter J.C."/>
            <person name="Han C."/>
            <person name="Tapia R."/>
            <person name="Land M."/>
            <person name="Hauser L."/>
            <person name="Markowitz V."/>
            <person name="Cheng J.-F."/>
            <person name="Hugenholtz P."/>
            <person name="Woyke T."/>
            <person name="Wu D."/>
            <person name="Tindall B."/>
            <person name="Pomrenke H.G."/>
            <person name="Brambilla E."/>
            <person name="Klenk H.-P."/>
            <person name="Eisen J.A."/>
        </authorList>
    </citation>
    <scope>NUCLEOTIDE SEQUENCE [LARGE SCALE GENOMIC DNA]</scope>
    <source>
        <strain evidence="3">DSM 16823 / RW262 / RW262</strain>
    </source>
</reference>
<keyword evidence="1" id="KW-0732">Signal</keyword>
<protein>
    <submittedName>
        <fullName evidence="2">Uncharacterized protein</fullName>
    </submittedName>
</protein>
<dbReference type="STRING" id="755732.Fluta_2458"/>
<organism evidence="2 3">
    <name type="scientific">Fluviicola taffensis (strain DSM 16823 / NCIMB 13979 / RW262)</name>
    <dbReference type="NCBI Taxonomy" id="755732"/>
    <lineage>
        <taxon>Bacteria</taxon>
        <taxon>Pseudomonadati</taxon>
        <taxon>Bacteroidota</taxon>
        <taxon>Flavobacteriia</taxon>
        <taxon>Flavobacteriales</taxon>
        <taxon>Crocinitomicaceae</taxon>
        <taxon>Fluviicola</taxon>
    </lineage>
</organism>
<dbReference type="RefSeq" id="WP_013687213.1">
    <property type="nucleotide sequence ID" value="NC_015321.1"/>
</dbReference>
<dbReference type="eggNOG" id="ENOG502ZA6F">
    <property type="taxonomic scope" value="Bacteria"/>
</dbReference>
<evidence type="ECO:0000256" key="1">
    <source>
        <dbReference type="SAM" id="SignalP"/>
    </source>
</evidence>
<dbReference type="KEGG" id="fte:Fluta_2458"/>
<sequence precursor="true">MKSINLTLLLQLLLLVTSSQLFAQDDEIERPAEVNLTKSEAYPVVDASSKMYFRVAENQVLAVKQVKTGFIFQKFEGEQLNIKNTITEPFEFKKTNFKGIYNIDSKLVLMYSIYEKSQKTTSYYAQTINSENGGFSSTPKLLLTIEKDITSFNFDISADRKILAISYRYRPSIKDDSKNTDVFGVHVFDGALNELWKSDLTMPQTESMMDNLDFSIDSEGNAYFLIRKFKEELNRSNRQDTDNQSIAFLISNGDKALNEVEFSLGNNLVSTVVMKENPQGDIICAGYYRKPKSNGIDGAFVSVLDSKGNISEPKFYEFSLDFIKKYQNISERAKKKMEKAEENDILSLRNLIMRDVRVLSDGSIVLAGEIFYVTTYTDSKGNTHTTYHYDDVIVVKINPDGELGWMEKCYKRSIFESFRLMTTDKNTYILFSDYVSNASMTADGRSTSSSKGVYVTAHKFDNNTAERKYLPLFNLDKIDGIKVYQYALNRVVGLSDNSFAIELYIKKKSDMMFKVTFEE</sequence>
<keyword evidence="3" id="KW-1185">Reference proteome</keyword>
<feature type="chain" id="PRO_5003283598" evidence="1">
    <location>
        <begin position="24"/>
        <end position="519"/>
    </location>
</feature>